<dbReference type="SMART" id="SM00869">
    <property type="entry name" value="Autotransporter"/>
    <property type="match status" value="1"/>
</dbReference>
<dbReference type="InterPro" id="IPR036709">
    <property type="entry name" value="Autotransporte_beta_dom_sf"/>
</dbReference>
<proteinExistence type="inferred from homology"/>
<feature type="signal peptide" evidence="7">
    <location>
        <begin position="1"/>
        <end position="26"/>
    </location>
</feature>
<dbReference type="NCBIfam" id="TIGR01414">
    <property type="entry name" value="autotrans_barl"/>
    <property type="match status" value="1"/>
</dbReference>
<dbReference type="PROSITE" id="PS00137">
    <property type="entry name" value="SUBTILASE_HIS"/>
    <property type="match status" value="1"/>
</dbReference>
<dbReference type="PROSITE" id="PS00138">
    <property type="entry name" value="SUBTILASE_SER"/>
    <property type="match status" value="1"/>
</dbReference>
<dbReference type="SUPFAM" id="SSF52743">
    <property type="entry name" value="Subtilisin-like"/>
    <property type="match status" value="1"/>
</dbReference>
<dbReference type="EMBL" id="SHKO01000002">
    <property type="protein sequence ID" value="RZT94520.1"/>
    <property type="molecule type" value="Genomic_DNA"/>
</dbReference>
<dbReference type="InterPro" id="IPR023828">
    <property type="entry name" value="Peptidase_S8_Ser-AS"/>
</dbReference>
<dbReference type="CDD" id="cd04848">
    <property type="entry name" value="Peptidases_S8_Autotransporter_serine_protease_like"/>
    <property type="match status" value="1"/>
</dbReference>
<dbReference type="PRINTS" id="PR00723">
    <property type="entry name" value="SUBTILISIN"/>
</dbReference>
<dbReference type="Pfam" id="PF12951">
    <property type="entry name" value="PATR"/>
    <property type="match status" value="1"/>
</dbReference>
<evidence type="ECO:0000313" key="9">
    <source>
        <dbReference type="EMBL" id="RZT94520.1"/>
    </source>
</evidence>
<dbReference type="PANTHER" id="PTHR43806:SF11">
    <property type="entry name" value="CEREVISIN-RELATED"/>
    <property type="match status" value="1"/>
</dbReference>
<dbReference type="InterPro" id="IPR022398">
    <property type="entry name" value="Peptidase_S8_His-AS"/>
</dbReference>
<dbReference type="AlphaFoldDB" id="A0A4Q7VEQ6"/>
<dbReference type="InterPro" id="IPR050131">
    <property type="entry name" value="Peptidase_S8_subtilisin-like"/>
</dbReference>
<reference evidence="9 10" key="1">
    <citation type="submission" date="2019-02" db="EMBL/GenBank/DDBJ databases">
        <title>Genomic Encyclopedia of Type Strains, Phase IV (KMG-IV): sequencing the most valuable type-strain genomes for metagenomic binning, comparative biology and taxonomic classification.</title>
        <authorList>
            <person name="Goeker M."/>
        </authorList>
    </citation>
    <scope>NUCLEOTIDE SEQUENCE [LARGE SCALE GENOMIC DNA]</scope>
    <source>
        <strain evidence="9 10">DSM 23814</strain>
    </source>
</reference>
<dbReference type="PROSITE" id="PS00136">
    <property type="entry name" value="SUBTILASE_ASP"/>
    <property type="match status" value="1"/>
</dbReference>
<dbReference type="Gene3D" id="2.40.128.130">
    <property type="entry name" value="Autotransporter beta-domain"/>
    <property type="match status" value="1"/>
</dbReference>
<dbReference type="GO" id="GO:0019867">
    <property type="term" value="C:outer membrane"/>
    <property type="evidence" value="ECO:0007669"/>
    <property type="project" value="InterPro"/>
</dbReference>
<accession>A0A4Q7VEQ6</accession>
<keyword evidence="5 6" id="KW-0720">Serine protease</keyword>
<evidence type="ECO:0000259" key="8">
    <source>
        <dbReference type="PROSITE" id="PS51208"/>
    </source>
</evidence>
<name>A0A4Q7VEQ6_9BURK</name>
<evidence type="ECO:0000256" key="3">
    <source>
        <dbReference type="ARBA" id="ARBA00022729"/>
    </source>
</evidence>
<evidence type="ECO:0000256" key="5">
    <source>
        <dbReference type="ARBA" id="ARBA00022825"/>
    </source>
</evidence>
<organism evidence="9 10">
    <name type="scientific">Advenella incenata</name>
    <dbReference type="NCBI Taxonomy" id="267800"/>
    <lineage>
        <taxon>Bacteria</taxon>
        <taxon>Pseudomonadati</taxon>
        <taxon>Pseudomonadota</taxon>
        <taxon>Betaproteobacteria</taxon>
        <taxon>Burkholderiales</taxon>
        <taxon>Alcaligenaceae</taxon>
    </lineage>
</organism>
<feature type="chain" id="PRO_5020291518" evidence="7">
    <location>
        <begin position="27"/>
        <end position="949"/>
    </location>
</feature>
<evidence type="ECO:0000256" key="6">
    <source>
        <dbReference type="PROSITE-ProRule" id="PRU01240"/>
    </source>
</evidence>
<feature type="domain" description="Autotransporter" evidence="8">
    <location>
        <begin position="675"/>
        <end position="949"/>
    </location>
</feature>
<evidence type="ECO:0000256" key="2">
    <source>
        <dbReference type="ARBA" id="ARBA00022670"/>
    </source>
</evidence>
<dbReference type="PROSITE" id="PS51892">
    <property type="entry name" value="SUBTILASE"/>
    <property type="match status" value="1"/>
</dbReference>
<dbReference type="InterPro" id="IPR013425">
    <property type="entry name" value="Autotrns_rpt"/>
</dbReference>
<sequence>MARTGRLHTLFLLAVTADMLAGTVHAQMANRLGDPQMWRTSEYQAQWGLDFIGAADAYALGLDGSGVKVGVVDSGIDVNHSEFAGRIGGGYDYVGHSSNLVDYGGHGTMVASVVAANRDGVGMHGVAPAATIYSAIMLGHNDASNSVFDGQIGAAWDGLREQGVRIINNSWGNAGRTIVDEPAKFWIETQPNLVAAARRAVDGGALMIFGAGNDGGMDPAYPAGLPYYLPELASGWLAVAALAPGHMPEWSNRCGVAMAWCLSAPGGSDGWAPDDSGQWVWIDDRDDIMVAYPGGGYSRQWGTSLAAPHVAGAAALVAQRFPYMSMAQVRQVLLGTAKDVGDEGVDEIFGYGLLDVGAAVRGPGKFDWGDFSAAISQGSSTWSNDITGAGGLVKSGNGVLVLEGNSNYRGATQVNGGVLAIDGSIASDTVVNTEGMLAGNGTIIGTVDNRGMVAAGSPQDGGALTIEGDYIQRKNGSLFVQAWAPEGTSRLDITGTAQIEGGAVTVELAPGRYRGDQRHTIVSAATGVSGRYDALSERYAFLDLSLAYDPKHIYLDINRNATAFADVGATGNQRAVGAGIESLGLPAAGPAAVMTDVISDSNGTGLYDRVILMDAGAARNTFDSLSGEMHASVASSLIDDSRYARDAISNRLRAAFSVVQAASVAGAAPSTDGVPVTASSAAWAQAFGAWGHLSSSGGTARLNRSSSGFFVGADGKLGDTWRAGLMGGYGSSSLRVDERSSSASVDSYTLAAYAGTEQGAAALRLGAAHTWHKIDTKRAIPLFARTATSDYRARTAQLFGETSYRFDINGATIEPFAQLAYVRLHTDGFSEGGAAGLVARSGSQGNTFSTLGMRGEAVLGNTNTSQLIARATVGWQHAFGRVSPQTRFSFEGGNPFTIEGVPLARDALVLDVGLTLQTASNLSINVSYTGQIARRSVNQGIRGGLSWRF</sequence>
<evidence type="ECO:0000256" key="4">
    <source>
        <dbReference type="ARBA" id="ARBA00022801"/>
    </source>
</evidence>
<evidence type="ECO:0000313" key="10">
    <source>
        <dbReference type="Proteomes" id="UP000293398"/>
    </source>
</evidence>
<protein>
    <submittedName>
        <fullName evidence="9">Subtilase-type serine protease</fullName>
    </submittedName>
</protein>
<dbReference type="InterPro" id="IPR023827">
    <property type="entry name" value="Peptidase_S8_Asp-AS"/>
</dbReference>
<evidence type="ECO:0000256" key="1">
    <source>
        <dbReference type="ARBA" id="ARBA00011073"/>
    </source>
</evidence>
<dbReference type="SUPFAM" id="SSF103515">
    <property type="entry name" value="Autotransporter"/>
    <property type="match status" value="1"/>
</dbReference>
<keyword evidence="10" id="KW-1185">Reference proteome</keyword>
<gene>
    <name evidence="9" type="ORF">EV681_2941</name>
</gene>
<keyword evidence="3 7" id="KW-0732">Signal</keyword>
<evidence type="ECO:0000256" key="7">
    <source>
        <dbReference type="SAM" id="SignalP"/>
    </source>
</evidence>
<comment type="similarity">
    <text evidence="1 6">Belongs to the peptidase S8 family.</text>
</comment>
<dbReference type="GO" id="GO:0006508">
    <property type="term" value="P:proteolysis"/>
    <property type="evidence" value="ECO:0007669"/>
    <property type="project" value="UniProtKB-KW"/>
</dbReference>
<feature type="active site" description="Charge relay system" evidence="6">
    <location>
        <position position="304"/>
    </location>
</feature>
<dbReference type="Gene3D" id="3.40.50.200">
    <property type="entry name" value="Peptidase S8/S53 domain"/>
    <property type="match status" value="1"/>
</dbReference>
<feature type="active site" description="Charge relay system" evidence="6">
    <location>
        <position position="106"/>
    </location>
</feature>
<dbReference type="InterPro" id="IPR015500">
    <property type="entry name" value="Peptidase_S8_subtilisin-rel"/>
</dbReference>
<dbReference type="InterPro" id="IPR036852">
    <property type="entry name" value="Peptidase_S8/S53_dom_sf"/>
</dbReference>
<feature type="active site" description="Charge relay system" evidence="6">
    <location>
        <position position="73"/>
    </location>
</feature>
<dbReference type="Pfam" id="PF03797">
    <property type="entry name" value="Autotransporter"/>
    <property type="match status" value="1"/>
</dbReference>
<keyword evidence="4 6" id="KW-0378">Hydrolase</keyword>
<comment type="caution">
    <text evidence="9">The sequence shown here is derived from an EMBL/GenBank/DDBJ whole genome shotgun (WGS) entry which is preliminary data.</text>
</comment>
<dbReference type="GO" id="GO:0004252">
    <property type="term" value="F:serine-type endopeptidase activity"/>
    <property type="evidence" value="ECO:0007669"/>
    <property type="project" value="UniProtKB-UniRule"/>
</dbReference>
<dbReference type="InterPro" id="IPR005546">
    <property type="entry name" value="Autotransporte_beta"/>
</dbReference>
<dbReference type="Proteomes" id="UP000293398">
    <property type="component" value="Unassembled WGS sequence"/>
</dbReference>
<dbReference type="PANTHER" id="PTHR43806">
    <property type="entry name" value="PEPTIDASE S8"/>
    <property type="match status" value="1"/>
</dbReference>
<dbReference type="InterPro" id="IPR000209">
    <property type="entry name" value="Peptidase_S8/S53_dom"/>
</dbReference>
<dbReference type="PROSITE" id="PS51208">
    <property type="entry name" value="AUTOTRANSPORTER"/>
    <property type="match status" value="1"/>
</dbReference>
<keyword evidence="2 6" id="KW-0645">Protease</keyword>
<dbReference type="InterPro" id="IPR006315">
    <property type="entry name" value="OM_autotransptr_brl_dom"/>
</dbReference>
<dbReference type="NCBIfam" id="TIGR02601">
    <property type="entry name" value="autotrns_rpt"/>
    <property type="match status" value="1"/>
</dbReference>
<dbReference type="Pfam" id="PF00082">
    <property type="entry name" value="Peptidase_S8"/>
    <property type="match status" value="1"/>
</dbReference>
<dbReference type="InterPro" id="IPR034061">
    <property type="entry name" value="Peptidases_S8_Autotransporter"/>
</dbReference>